<protein>
    <submittedName>
        <fullName evidence="2">SDR family oxidoreductase</fullName>
    </submittedName>
</protein>
<dbReference type="CDD" id="cd05243">
    <property type="entry name" value="SDR_a5"/>
    <property type="match status" value="1"/>
</dbReference>
<reference evidence="2 3" key="1">
    <citation type="submission" date="2019-04" db="EMBL/GenBank/DDBJ databases">
        <title>Salinimonas iocasae sp. nov., a halophilic bacterium isolated from the outer tube casing of tubeworms in Okinawa Trough.</title>
        <authorList>
            <person name="Zhang H."/>
            <person name="Wang H."/>
            <person name="Li C."/>
        </authorList>
    </citation>
    <scope>NUCLEOTIDE SEQUENCE [LARGE SCALE GENOMIC DNA]</scope>
    <source>
        <strain evidence="2 3">KX18D6</strain>
    </source>
</reference>
<accession>A0A5B7YGW7</accession>
<evidence type="ECO:0000259" key="1">
    <source>
        <dbReference type="Pfam" id="PF13460"/>
    </source>
</evidence>
<evidence type="ECO:0000313" key="2">
    <source>
        <dbReference type="EMBL" id="QCZ93749.1"/>
    </source>
</evidence>
<dbReference type="InterPro" id="IPR036291">
    <property type="entry name" value="NAD(P)-bd_dom_sf"/>
</dbReference>
<feature type="domain" description="NAD(P)-binding" evidence="1">
    <location>
        <begin position="8"/>
        <end position="189"/>
    </location>
</feature>
<name>A0A5B7YGW7_9ALTE</name>
<dbReference type="PANTHER" id="PTHR15020:SF50">
    <property type="entry name" value="UPF0659 PROTEIN YMR090W"/>
    <property type="match status" value="1"/>
</dbReference>
<dbReference type="Gene3D" id="3.40.50.720">
    <property type="entry name" value="NAD(P)-binding Rossmann-like Domain"/>
    <property type="match status" value="1"/>
</dbReference>
<dbReference type="PANTHER" id="PTHR15020">
    <property type="entry name" value="FLAVIN REDUCTASE-RELATED"/>
    <property type="match status" value="1"/>
</dbReference>
<organism evidence="2 3">
    <name type="scientific">Salinimonas iocasae</name>
    <dbReference type="NCBI Taxonomy" id="2572577"/>
    <lineage>
        <taxon>Bacteria</taxon>
        <taxon>Pseudomonadati</taxon>
        <taxon>Pseudomonadota</taxon>
        <taxon>Gammaproteobacteria</taxon>
        <taxon>Alteromonadales</taxon>
        <taxon>Alteromonadaceae</taxon>
        <taxon>Alteromonas/Salinimonas group</taxon>
        <taxon>Salinimonas</taxon>
    </lineage>
</organism>
<dbReference type="InterPro" id="IPR016040">
    <property type="entry name" value="NAD(P)-bd_dom"/>
</dbReference>
<dbReference type="SUPFAM" id="SSF51735">
    <property type="entry name" value="NAD(P)-binding Rossmann-fold domains"/>
    <property type="match status" value="1"/>
</dbReference>
<dbReference type="Pfam" id="PF13460">
    <property type="entry name" value="NAD_binding_10"/>
    <property type="match status" value="1"/>
</dbReference>
<dbReference type="EMBL" id="CP039852">
    <property type="protein sequence ID" value="QCZ93749.1"/>
    <property type="molecule type" value="Genomic_DNA"/>
</dbReference>
<evidence type="ECO:0000313" key="3">
    <source>
        <dbReference type="Proteomes" id="UP000304912"/>
    </source>
</evidence>
<keyword evidence="3" id="KW-1185">Reference proteome</keyword>
<dbReference type="OrthoDB" id="9803892at2"/>
<dbReference type="Proteomes" id="UP000304912">
    <property type="component" value="Chromosome"/>
</dbReference>
<sequence>MSNILVIGASGQIGKQATEKLLDAGHSVTAMVRDKEKIADLHADNLEIYEGDLEQDFSAAFKNSDTVVFCAGSGAKTGPDKTLLIDLWAARNAVEYAKESGVKHFIMVSSVGSDDPDAVDSPIKPYLVAKHMADEHLKNSHVPYTILRPGSLTDEAGTEYVQELLPGDEDKREIPREDVATAIVYSVNNEKALNRIYGLFKGDQPLKSVIQ</sequence>
<dbReference type="KEGG" id="salk:FBQ74_09710"/>
<dbReference type="RefSeq" id="WP_139756493.1">
    <property type="nucleotide sequence ID" value="NZ_CP039852.1"/>
</dbReference>
<dbReference type="AlphaFoldDB" id="A0A5B7YGW7"/>
<proteinExistence type="predicted"/>
<gene>
    <name evidence="2" type="ORF">FBQ74_09710</name>
</gene>